<sequence>MEWYDAVLRLLSPIVAVAALVHTVISAKSRAAKQDQDRLEKRLMRVEDKADEAAGLSHRVGTLEQNRIGDLDVVREAIDRLRTRTQSLEENLRHMPTKDHLRDVQVEIARLGGRIEALTERLQPLAMMASRMQDQVQKDAQR</sequence>
<name>A0A939JVF9_9HYPH</name>
<accession>A0A939JVF9</accession>
<keyword evidence="3" id="KW-1185">Reference proteome</keyword>
<protein>
    <submittedName>
        <fullName evidence="2">DUF2730 family protein</fullName>
    </submittedName>
</protein>
<comment type="caution">
    <text evidence="2">The sequence shown here is derived from an EMBL/GenBank/DDBJ whole genome shotgun (WGS) entry which is preliminary data.</text>
</comment>
<dbReference type="Proteomes" id="UP000664122">
    <property type="component" value="Unassembled WGS sequence"/>
</dbReference>
<dbReference type="Pfam" id="PF10805">
    <property type="entry name" value="DUF2730"/>
    <property type="match status" value="1"/>
</dbReference>
<dbReference type="AlphaFoldDB" id="A0A939JVF9"/>
<evidence type="ECO:0000313" key="2">
    <source>
        <dbReference type="EMBL" id="MBO0664175.1"/>
    </source>
</evidence>
<organism evidence="2 3">
    <name type="scientific">Jiella flava</name>
    <dbReference type="NCBI Taxonomy" id="2816857"/>
    <lineage>
        <taxon>Bacteria</taxon>
        <taxon>Pseudomonadati</taxon>
        <taxon>Pseudomonadota</taxon>
        <taxon>Alphaproteobacteria</taxon>
        <taxon>Hyphomicrobiales</taxon>
        <taxon>Aurantimonadaceae</taxon>
        <taxon>Jiella</taxon>
    </lineage>
</organism>
<dbReference type="InterPro" id="IPR020269">
    <property type="entry name" value="Phage_Mu_Releasin"/>
</dbReference>
<proteinExistence type="predicted"/>
<evidence type="ECO:0000256" key="1">
    <source>
        <dbReference type="SAM" id="Coils"/>
    </source>
</evidence>
<gene>
    <name evidence="2" type="ORF">J1C48_16470</name>
</gene>
<reference evidence="2" key="1">
    <citation type="submission" date="2021-03" db="EMBL/GenBank/DDBJ databases">
        <title>Whole genome sequence of Jiella sp. CQZ9-1.</title>
        <authorList>
            <person name="Tuo L."/>
        </authorList>
    </citation>
    <scope>NUCLEOTIDE SEQUENCE</scope>
    <source>
        <strain evidence="2">CQZ9-1</strain>
    </source>
</reference>
<evidence type="ECO:0000313" key="3">
    <source>
        <dbReference type="Proteomes" id="UP000664122"/>
    </source>
</evidence>
<dbReference type="EMBL" id="JAFMPP010000016">
    <property type="protein sequence ID" value="MBO0664175.1"/>
    <property type="molecule type" value="Genomic_DNA"/>
</dbReference>
<feature type="coiled-coil region" evidence="1">
    <location>
        <begin position="29"/>
        <end position="121"/>
    </location>
</feature>
<dbReference type="RefSeq" id="WP_207259086.1">
    <property type="nucleotide sequence ID" value="NZ_JAFMPP010000016.1"/>
</dbReference>
<keyword evidence="1" id="KW-0175">Coiled coil</keyword>